<protein>
    <submittedName>
        <fullName evidence="1">Uncharacterized protein</fullName>
    </submittedName>
</protein>
<evidence type="ECO:0000313" key="1">
    <source>
        <dbReference type="EMBL" id="NMG19957.1"/>
    </source>
</evidence>
<sequence length="60" mass="6876">MRIYWKPIICEVILEILLELAPGSFDMMATISEYLVESTWEASRTSIQLVLGMNSQVAFH</sequence>
<gene>
    <name evidence="1" type="ORF">DP116_10980</name>
</gene>
<comment type="caution">
    <text evidence="1">The sequence shown here is derived from an EMBL/GenBank/DDBJ whole genome shotgun (WGS) entry which is preliminary data.</text>
</comment>
<dbReference type="RefSeq" id="WP_169155220.1">
    <property type="nucleotide sequence ID" value="NZ_CAWPJE010000040.1"/>
</dbReference>
<dbReference type="Proteomes" id="UP000718564">
    <property type="component" value="Unassembled WGS sequence"/>
</dbReference>
<proteinExistence type="predicted"/>
<name>A0ABX1P820_9CYAN</name>
<evidence type="ECO:0000313" key="2">
    <source>
        <dbReference type="Proteomes" id="UP000718564"/>
    </source>
</evidence>
<accession>A0ABX1P820</accession>
<dbReference type="EMBL" id="QMEB01000067">
    <property type="protein sequence ID" value="NMG19957.1"/>
    <property type="molecule type" value="Genomic_DNA"/>
</dbReference>
<organism evidence="1 2">
    <name type="scientific">Brasilonema bromeliae SPC951</name>
    <dbReference type="NCBI Taxonomy" id="385972"/>
    <lineage>
        <taxon>Bacteria</taxon>
        <taxon>Bacillati</taxon>
        <taxon>Cyanobacteriota</taxon>
        <taxon>Cyanophyceae</taxon>
        <taxon>Nostocales</taxon>
        <taxon>Scytonemataceae</taxon>
        <taxon>Brasilonema</taxon>
        <taxon>Bromeliae group (in: Brasilonema)</taxon>
    </lineage>
</organism>
<reference evidence="1 2" key="1">
    <citation type="submission" date="2018-06" db="EMBL/GenBank/DDBJ databases">
        <title>Comparative genomics of Brasilonema spp. strains.</title>
        <authorList>
            <person name="Alvarenga D.O."/>
            <person name="Fiore M.F."/>
            <person name="Varani A.M."/>
        </authorList>
    </citation>
    <scope>NUCLEOTIDE SEQUENCE [LARGE SCALE GENOMIC DNA]</scope>
    <source>
        <strain evidence="1 2">SPC951</strain>
    </source>
</reference>
<keyword evidence="2" id="KW-1185">Reference proteome</keyword>